<dbReference type="PANTHER" id="PTHR10412:SF11">
    <property type="entry name" value="MANNOSYL-OLIGOSACCHARIDE GLUCOSIDASE"/>
    <property type="match status" value="1"/>
</dbReference>
<evidence type="ECO:0000256" key="3">
    <source>
        <dbReference type="ARBA" id="ARBA00022692"/>
    </source>
</evidence>
<dbReference type="GO" id="GO:0005789">
    <property type="term" value="C:endoplasmic reticulum membrane"/>
    <property type="evidence" value="ECO:0007669"/>
    <property type="project" value="UniProtKB-SubCell"/>
</dbReference>
<keyword evidence="5" id="KW-0256">Endoplasmic reticulum</keyword>
<evidence type="ECO:0000313" key="13">
    <source>
        <dbReference type="Proteomes" id="UP000887577"/>
    </source>
</evidence>
<dbReference type="InterPro" id="IPR012341">
    <property type="entry name" value="6hp_glycosidase-like_sf"/>
</dbReference>
<sequence length="320" mass="37084">MLDDSDVLSNYQERLIKLFPRMKLLYTWLKDIQKGPKEGTFQWQGRNGTTNLQLNPQTLPSGLDDFPRATHPDQQEYHIDMRCWMAMSSTVMLKLAKISNATDWIPIIQADQILFNNLTALNELHWREESQGFFDYGLHSYNVKMMDDGTRHVLTPPSYRWVDDVFGYVNIFPFLLRQLPTDSPKVGIILTNISDPNCLWTDFGLRSVAKLQNGKSARYYDAWNDAGDAPYWRGPIWINMNYFALDALKYYSSIEGPYQIQAGKIYTDLRKNVIKNMGNVFNQTGFIWEHYNDKNGNGEGTRPFTGWSALILAIMADDYR</sequence>
<dbReference type="SUPFAM" id="SSF48208">
    <property type="entry name" value="Six-hairpin glycosidases"/>
    <property type="match status" value="1"/>
</dbReference>
<evidence type="ECO:0000313" key="14">
    <source>
        <dbReference type="WBParaSite" id="PSU_v2.g9057.t1"/>
    </source>
</evidence>
<dbReference type="Proteomes" id="UP000887577">
    <property type="component" value="Unplaced"/>
</dbReference>
<dbReference type="Pfam" id="PF03200">
    <property type="entry name" value="Glyco_hydro_63"/>
    <property type="match status" value="1"/>
</dbReference>
<keyword evidence="6" id="KW-0735">Signal-anchor</keyword>
<proteinExistence type="inferred from homology"/>
<dbReference type="GO" id="GO:0006487">
    <property type="term" value="P:protein N-linked glycosylation"/>
    <property type="evidence" value="ECO:0007669"/>
    <property type="project" value="TreeGrafter"/>
</dbReference>
<comment type="similarity">
    <text evidence="2">Belongs to the glycosyl hydrolase 63 family.</text>
</comment>
<keyword evidence="13" id="KW-1185">Reference proteome</keyword>
<dbReference type="InterPro" id="IPR008928">
    <property type="entry name" value="6-hairpin_glycosidase_sf"/>
</dbReference>
<dbReference type="InterPro" id="IPR031335">
    <property type="entry name" value="Glyco_hydro_63_C"/>
</dbReference>
<evidence type="ECO:0000259" key="12">
    <source>
        <dbReference type="Pfam" id="PF03200"/>
    </source>
</evidence>
<evidence type="ECO:0000256" key="9">
    <source>
        <dbReference type="ARBA" id="ARBA00023180"/>
    </source>
</evidence>
<feature type="domain" description="Glycosyl hydrolase family 63 C-terminal" evidence="12">
    <location>
        <begin position="10"/>
        <end position="316"/>
    </location>
</feature>
<dbReference type="GO" id="GO:0004573">
    <property type="term" value="F:Glc3Man9GlcNAc2 oligosaccharide glucosidase activity"/>
    <property type="evidence" value="ECO:0007669"/>
    <property type="project" value="UniProtKB-EC"/>
</dbReference>
<keyword evidence="9" id="KW-0325">Glycoprotein</keyword>
<evidence type="ECO:0000256" key="1">
    <source>
        <dbReference type="ARBA" id="ARBA00004648"/>
    </source>
</evidence>
<dbReference type="InterPro" id="IPR004888">
    <property type="entry name" value="Glycoside_hydrolase_63"/>
</dbReference>
<keyword evidence="4" id="KW-0378">Hydrolase</keyword>
<evidence type="ECO:0000256" key="4">
    <source>
        <dbReference type="ARBA" id="ARBA00022801"/>
    </source>
</evidence>
<organism evidence="13 14">
    <name type="scientific">Panagrolaimus superbus</name>
    <dbReference type="NCBI Taxonomy" id="310955"/>
    <lineage>
        <taxon>Eukaryota</taxon>
        <taxon>Metazoa</taxon>
        <taxon>Ecdysozoa</taxon>
        <taxon>Nematoda</taxon>
        <taxon>Chromadorea</taxon>
        <taxon>Rhabditida</taxon>
        <taxon>Tylenchina</taxon>
        <taxon>Panagrolaimomorpha</taxon>
        <taxon>Panagrolaimoidea</taxon>
        <taxon>Panagrolaimidae</taxon>
        <taxon>Panagrolaimus</taxon>
    </lineage>
</organism>
<keyword evidence="3" id="KW-0812">Transmembrane</keyword>
<dbReference type="EC" id="3.2.1.106" evidence="11"/>
<evidence type="ECO:0000256" key="11">
    <source>
        <dbReference type="ARBA" id="ARBA00038888"/>
    </source>
</evidence>
<evidence type="ECO:0000256" key="7">
    <source>
        <dbReference type="ARBA" id="ARBA00022989"/>
    </source>
</evidence>
<dbReference type="AlphaFoldDB" id="A0A914Z9Q5"/>
<accession>A0A914Z9Q5</accession>
<protein>
    <recommendedName>
        <fullName evidence="11">mannosyl-oligosaccharide glucosidase</fullName>
        <ecNumber evidence="11">3.2.1.106</ecNumber>
    </recommendedName>
</protein>
<dbReference type="WBParaSite" id="PSU_v2.g9057.t1">
    <property type="protein sequence ID" value="PSU_v2.g9057.t1"/>
    <property type="gene ID" value="PSU_v2.g9057"/>
</dbReference>
<evidence type="ECO:0000256" key="8">
    <source>
        <dbReference type="ARBA" id="ARBA00023136"/>
    </source>
</evidence>
<evidence type="ECO:0000256" key="2">
    <source>
        <dbReference type="ARBA" id="ARBA00010833"/>
    </source>
</evidence>
<evidence type="ECO:0000256" key="6">
    <source>
        <dbReference type="ARBA" id="ARBA00022968"/>
    </source>
</evidence>
<keyword evidence="7" id="KW-1133">Transmembrane helix</keyword>
<dbReference type="GO" id="GO:0009311">
    <property type="term" value="P:oligosaccharide metabolic process"/>
    <property type="evidence" value="ECO:0007669"/>
    <property type="project" value="InterPro"/>
</dbReference>
<keyword evidence="10" id="KW-0326">Glycosidase</keyword>
<evidence type="ECO:0000256" key="10">
    <source>
        <dbReference type="ARBA" id="ARBA00023295"/>
    </source>
</evidence>
<dbReference type="PANTHER" id="PTHR10412">
    <property type="entry name" value="MANNOSYL-OLIGOSACCHARIDE GLUCOSIDASE"/>
    <property type="match status" value="1"/>
</dbReference>
<name>A0A914Z9Q5_9BILA</name>
<reference evidence="14" key="1">
    <citation type="submission" date="2022-11" db="UniProtKB">
        <authorList>
            <consortium name="WormBaseParasite"/>
        </authorList>
    </citation>
    <scope>IDENTIFICATION</scope>
</reference>
<evidence type="ECO:0000256" key="5">
    <source>
        <dbReference type="ARBA" id="ARBA00022824"/>
    </source>
</evidence>
<comment type="subcellular location">
    <subcellularLocation>
        <location evidence="1">Endoplasmic reticulum membrane</location>
        <topology evidence="1">Single-pass type II membrane protein</topology>
    </subcellularLocation>
</comment>
<keyword evidence="8" id="KW-0472">Membrane</keyword>
<dbReference type="Gene3D" id="1.50.10.10">
    <property type="match status" value="1"/>
</dbReference>